<sequence>MQQFPLTCTNEEPPAPVGLIDHRGLPRTPPYAYGWIVPYHELVDAAMEALGDLPESLQGPFTCLRWIDLGYGTKYGPGLRPQLKALHDSRNDGILVYVETNQSVNSIEKATSMQAYFG</sequence>
<dbReference type="AlphaFoldDB" id="A0A8H7CPI9"/>
<evidence type="ECO:0000313" key="1">
    <source>
        <dbReference type="EMBL" id="KAF7345370.1"/>
    </source>
</evidence>
<comment type="caution">
    <text evidence="1">The sequence shown here is derived from an EMBL/GenBank/DDBJ whole genome shotgun (WGS) entry which is preliminary data.</text>
</comment>
<protein>
    <submittedName>
        <fullName evidence="1">Uncharacterized protein</fullName>
    </submittedName>
</protein>
<keyword evidence="2" id="KW-1185">Reference proteome</keyword>
<accession>A0A8H7CPI9</accession>
<gene>
    <name evidence="1" type="ORF">MVEN_01554900</name>
</gene>
<dbReference type="Proteomes" id="UP000620124">
    <property type="component" value="Unassembled WGS sequence"/>
</dbReference>
<dbReference type="OrthoDB" id="2816738at2759"/>
<name>A0A8H7CPI9_9AGAR</name>
<evidence type="ECO:0000313" key="2">
    <source>
        <dbReference type="Proteomes" id="UP000620124"/>
    </source>
</evidence>
<proteinExistence type="predicted"/>
<organism evidence="1 2">
    <name type="scientific">Mycena venus</name>
    <dbReference type="NCBI Taxonomy" id="2733690"/>
    <lineage>
        <taxon>Eukaryota</taxon>
        <taxon>Fungi</taxon>
        <taxon>Dikarya</taxon>
        <taxon>Basidiomycota</taxon>
        <taxon>Agaricomycotina</taxon>
        <taxon>Agaricomycetes</taxon>
        <taxon>Agaricomycetidae</taxon>
        <taxon>Agaricales</taxon>
        <taxon>Marasmiineae</taxon>
        <taxon>Mycenaceae</taxon>
        <taxon>Mycena</taxon>
    </lineage>
</organism>
<reference evidence="1" key="1">
    <citation type="submission" date="2020-05" db="EMBL/GenBank/DDBJ databases">
        <title>Mycena genomes resolve the evolution of fungal bioluminescence.</title>
        <authorList>
            <person name="Tsai I.J."/>
        </authorList>
    </citation>
    <scope>NUCLEOTIDE SEQUENCE</scope>
    <source>
        <strain evidence="1">CCC161011</strain>
    </source>
</reference>
<dbReference type="EMBL" id="JACAZI010000013">
    <property type="protein sequence ID" value="KAF7345370.1"/>
    <property type="molecule type" value="Genomic_DNA"/>
</dbReference>